<sequence>MQLPEDVLRHGSVDSFSAFAFESYLERLKWQDVSHVFDFPISSKAVGTCSAKLSEHTFEITKKEYLLIYKKVNSSGIIVNTTGGYI</sequence>
<dbReference type="OrthoDB" id="10028922at2759"/>
<proteinExistence type="predicted"/>
<gene>
    <name evidence="1" type="ORF">DILT_LOCUS14171</name>
</gene>
<dbReference type="AlphaFoldDB" id="A0A3P7MA19"/>
<evidence type="ECO:0000313" key="2">
    <source>
        <dbReference type="Proteomes" id="UP000281553"/>
    </source>
</evidence>
<keyword evidence="2" id="KW-1185">Reference proteome</keyword>
<name>A0A3P7MA19_DIBLA</name>
<accession>A0A3P7MA19</accession>
<organism evidence="1 2">
    <name type="scientific">Dibothriocephalus latus</name>
    <name type="common">Fish tapeworm</name>
    <name type="synonym">Diphyllobothrium latum</name>
    <dbReference type="NCBI Taxonomy" id="60516"/>
    <lineage>
        <taxon>Eukaryota</taxon>
        <taxon>Metazoa</taxon>
        <taxon>Spiralia</taxon>
        <taxon>Lophotrochozoa</taxon>
        <taxon>Platyhelminthes</taxon>
        <taxon>Cestoda</taxon>
        <taxon>Eucestoda</taxon>
        <taxon>Diphyllobothriidea</taxon>
        <taxon>Diphyllobothriidae</taxon>
        <taxon>Dibothriocephalus</taxon>
    </lineage>
</organism>
<evidence type="ECO:0000313" key="1">
    <source>
        <dbReference type="EMBL" id="VDN23020.1"/>
    </source>
</evidence>
<dbReference type="Proteomes" id="UP000281553">
    <property type="component" value="Unassembled WGS sequence"/>
</dbReference>
<reference evidence="1 2" key="1">
    <citation type="submission" date="2018-11" db="EMBL/GenBank/DDBJ databases">
        <authorList>
            <consortium name="Pathogen Informatics"/>
        </authorList>
    </citation>
    <scope>NUCLEOTIDE SEQUENCE [LARGE SCALE GENOMIC DNA]</scope>
</reference>
<dbReference type="EMBL" id="UYRU01073076">
    <property type="protein sequence ID" value="VDN23020.1"/>
    <property type="molecule type" value="Genomic_DNA"/>
</dbReference>
<protein>
    <submittedName>
        <fullName evidence="1">Uncharacterized protein</fullName>
    </submittedName>
</protein>